<accession>A0A699R475</accession>
<reference evidence="1" key="1">
    <citation type="journal article" date="2019" name="Sci. Rep.">
        <title>Draft genome of Tanacetum cinerariifolium, the natural source of mosquito coil.</title>
        <authorList>
            <person name="Yamashiro T."/>
            <person name="Shiraishi A."/>
            <person name="Satake H."/>
            <person name="Nakayama K."/>
        </authorList>
    </citation>
    <scope>NUCLEOTIDE SEQUENCE</scope>
</reference>
<gene>
    <name evidence="1" type="ORF">Tci_849894</name>
</gene>
<dbReference type="EMBL" id="BKCJ011063290">
    <property type="protein sequence ID" value="GFC77924.1"/>
    <property type="molecule type" value="Genomic_DNA"/>
</dbReference>
<sequence>EAIERSLQDEVKALREHNVALEKEKSGLDVKVADLAASVKVREQEVADLDAQLTSVKSHNDSLVDQTSSKSHSV</sequence>
<comment type="caution">
    <text evidence="1">The sequence shown here is derived from an EMBL/GenBank/DDBJ whole genome shotgun (WGS) entry which is preliminary data.</text>
</comment>
<name>A0A699R475_TANCI</name>
<feature type="non-terminal residue" evidence="1">
    <location>
        <position position="1"/>
    </location>
</feature>
<organism evidence="1">
    <name type="scientific">Tanacetum cinerariifolium</name>
    <name type="common">Dalmatian daisy</name>
    <name type="synonym">Chrysanthemum cinerariifolium</name>
    <dbReference type="NCBI Taxonomy" id="118510"/>
    <lineage>
        <taxon>Eukaryota</taxon>
        <taxon>Viridiplantae</taxon>
        <taxon>Streptophyta</taxon>
        <taxon>Embryophyta</taxon>
        <taxon>Tracheophyta</taxon>
        <taxon>Spermatophyta</taxon>
        <taxon>Magnoliopsida</taxon>
        <taxon>eudicotyledons</taxon>
        <taxon>Gunneridae</taxon>
        <taxon>Pentapetalae</taxon>
        <taxon>asterids</taxon>
        <taxon>campanulids</taxon>
        <taxon>Asterales</taxon>
        <taxon>Asteraceae</taxon>
        <taxon>Asteroideae</taxon>
        <taxon>Anthemideae</taxon>
        <taxon>Anthemidinae</taxon>
        <taxon>Tanacetum</taxon>
    </lineage>
</organism>
<protein>
    <submittedName>
        <fullName evidence="1">Uncharacterized protein</fullName>
    </submittedName>
</protein>
<proteinExistence type="predicted"/>
<dbReference type="AlphaFoldDB" id="A0A699R475"/>
<evidence type="ECO:0000313" key="1">
    <source>
        <dbReference type="EMBL" id="GFC77924.1"/>
    </source>
</evidence>